<sequence>MPEDDKQLCRRCGYPVRLLRDNYETFERMHFVCFHYEFEHRSGVPDNDPDVDCGLLNCPSGPAARHREQLVTVVAALAADCSDGVPASWENGTLPRYLEALAAWLQDTGGDYTIAGASTKWSGWEVVADAMRAATIYEQR</sequence>
<protein>
    <recommendedName>
        <fullName evidence="1">DUF7660 domain-containing protein</fullName>
    </recommendedName>
</protein>
<evidence type="ECO:0000313" key="3">
    <source>
        <dbReference type="Proteomes" id="UP001589535"/>
    </source>
</evidence>
<proteinExistence type="predicted"/>
<evidence type="ECO:0000313" key="2">
    <source>
        <dbReference type="EMBL" id="MFB9690227.1"/>
    </source>
</evidence>
<dbReference type="Proteomes" id="UP001589535">
    <property type="component" value="Unassembled WGS sequence"/>
</dbReference>
<reference evidence="2 3" key="1">
    <citation type="submission" date="2024-09" db="EMBL/GenBank/DDBJ databases">
        <authorList>
            <person name="Sun Q."/>
            <person name="Mori K."/>
        </authorList>
    </citation>
    <scope>NUCLEOTIDE SEQUENCE [LARGE SCALE GENOMIC DNA]</scope>
    <source>
        <strain evidence="2 3">JCM 13852</strain>
    </source>
</reference>
<evidence type="ECO:0000259" key="1">
    <source>
        <dbReference type="Pfam" id="PF24693"/>
    </source>
</evidence>
<feature type="domain" description="DUF7660" evidence="1">
    <location>
        <begin position="67"/>
        <end position="138"/>
    </location>
</feature>
<organism evidence="2 3">
    <name type="scientific">Amycolatopsis plumensis</name>
    <dbReference type="NCBI Taxonomy" id="236508"/>
    <lineage>
        <taxon>Bacteria</taxon>
        <taxon>Bacillati</taxon>
        <taxon>Actinomycetota</taxon>
        <taxon>Actinomycetes</taxon>
        <taxon>Pseudonocardiales</taxon>
        <taxon>Pseudonocardiaceae</taxon>
        <taxon>Amycolatopsis</taxon>
    </lineage>
</organism>
<dbReference type="InterPro" id="IPR056077">
    <property type="entry name" value="DUF7660"/>
</dbReference>
<name>A0ABV5UG21_9PSEU</name>
<dbReference type="RefSeq" id="WP_378205273.1">
    <property type="nucleotide sequence ID" value="NZ_JBHMBK010000048.1"/>
</dbReference>
<dbReference type="Pfam" id="PF24693">
    <property type="entry name" value="DUF7660"/>
    <property type="match status" value="1"/>
</dbReference>
<gene>
    <name evidence="2" type="ORF">ACFFTO_39145</name>
</gene>
<accession>A0ABV5UG21</accession>
<comment type="caution">
    <text evidence="2">The sequence shown here is derived from an EMBL/GenBank/DDBJ whole genome shotgun (WGS) entry which is preliminary data.</text>
</comment>
<dbReference type="EMBL" id="JBHMBK010000048">
    <property type="protein sequence ID" value="MFB9690227.1"/>
    <property type="molecule type" value="Genomic_DNA"/>
</dbReference>
<keyword evidence="3" id="KW-1185">Reference proteome</keyword>